<keyword evidence="4" id="KW-1185">Reference proteome</keyword>
<evidence type="ECO:0000313" key="3">
    <source>
        <dbReference type="EMBL" id="GFO03882.1"/>
    </source>
</evidence>
<dbReference type="AlphaFoldDB" id="A0AAV4AAI6"/>
<dbReference type="EMBL" id="BLXT01003731">
    <property type="protein sequence ID" value="GFO03882.1"/>
    <property type="molecule type" value="Genomic_DNA"/>
</dbReference>
<accession>A0AAV4AAI6</accession>
<dbReference type="Pfam" id="PF20700">
    <property type="entry name" value="Mutator"/>
    <property type="match status" value="1"/>
</dbReference>
<sequence length="155" mass="17062">MRTRPGILPTSLHAQQNHKTTSSGTMKVEASRVMWGRSMARNLRYTTLISDGDSKTHNELLRVDPYPGTEVVKEECTNHVAERFGSGCRNIVAAESKSSQVTLGGRKVGALTQQKVGLLQAHYKRAVVSKCTSTAELRKKILSTLKHRSSSDDNP</sequence>
<proteinExistence type="predicted"/>
<comment type="caution">
    <text evidence="3">The sequence shown here is derived from an EMBL/GenBank/DDBJ whole genome shotgun (WGS) entry which is preliminary data.</text>
</comment>
<protein>
    <recommendedName>
        <fullName evidence="2">Mutator-like transposase domain-containing protein</fullName>
    </recommendedName>
</protein>
<evidence type="ECO:0000313" key="4">
    <source>
        <dbReference type="Proteomes" id="UP000735302"/>
    </source>
</evidence>
<dbReference type="InterPro" id="IPR049012">
    <property type="entry name" value="Mutator_transp_dom"/>
</dbReference>
<feature type="domain" description="Mutator-like transposase" evidence="2">
    <location>
        <begin position="15"/>
        <end position="147"/>
    </location>
</feature>
<dbReference type="Proteomes" id="UP000735302">
    <property type="component" value="Unassembled WGS sequence"/>
</dbReference>
<evidence type="ECO:0000259" key="2">
    <source>
        <dbReference type="Pfam" id="PF20700"/>
    </source>
</evidence>
<evidence type="ECO:0000256" key="1">
    <source>
        <dbReference type="SAM" id="MobiDB-lite"/>
    </source>
</evidence>
<name>A0AAV4AAI6_9GAST</name>
<feature type="region of interest" description="Disordered" evidence="1">
    <location>
        <begin position="1"/>
        <end position="26"/>
    </location>
</feature>
<gene>
    <name evidence="3" type="ORF">PoB_003038700</name>
</gene>
<organism evidence="3 4">
    <name type="scientific">Plakobranchus ocellatus</name>
    <dbReference type="NCBI Taxonomy" id="259542"/>
    <lineage>
        <taxon>Eukaryota</taxon>
        <taxon>Metazoa</taxon>
        <taxon>Spiralia</taxon>
        <taxon>Lophotrochozoa</taxon>
        <taxon>Mollusca</taxon>
        <taxon>Gastropoda</taxon>
        <taxon>Heterobranchia</taxon>
        <taxon>Euthyneura</taxon>
        <taxon>Panpulmonata</taxon>
        <taxon>Sacoglossa</taxon>
        <taxon>Placobranchoidea</taxon>
        <taxon>Plakobranchidae</taxon>
        <taxon>Plakobranchus</taxon>
    </lineage>
</organism>
<reference evidence="3 4" key="1">
    <citation type="journal article" date="2021" name="Elife">
        <title>Chloroplast acquisition without the gene transfer in kleptoplastic sea slugs, Plakobranchus ocellatus.</title>
        <authorList>
            <person name="Maeda T."/>
            <person name="Takahashi S."/>
            <person name="Yoshida T."/>
            <person name="Shimamura S."/>
            <person name="Takaki Y."/>
            <person name="Nagai Y."/>
            <person name="Toyoda A."/>
            <person name="Suzuki Y."/>
            <person name="Arimoto A."/>
            <person name="Ishii H."/>
            <person name="Satoh N."/>
            <person name="Nishiyama T."/>
            <person name="Hasebe M."/>
            <person name="Maruyama T."/>
            <person name="Minagawa J."/>
            <person name="Obokata J."/>
            <person name="Shigenobu S."/>
        </authorList>
    </citation>
    <scope>NUCLEOTIDE SEQUENCE [LARGE SCALE GENOMIC DNA]</scope>
</reference>
<feature type="compositionally biased region" description="Polar residues" evidence="1">
    <location>
        <begin position="12"/>
        <end position="25"/>
    </location>
</feature>